<dbReference type="GO" id="GO:0006488">
    <property type="term" value="P:dolichol-linked oligosaccharide biosynthetic process"/>
    <property type="evidence" value="ECO:0007669"/>
    <property type="project" value="InterPro"/>
</dbReference>
<evidence type="ECO:0000256" key="3">
    <source>
        <dbReference type="ARBA" id="ARBA00010288"/>
    </source>
</evidence>
<evidence type="ECO:0000256" key="7">
    <source>
        <dbReference type="ARBA" id="ARBA00023136"/>
    </source>
</evidence>
<feature type="transmembrane region" description="Helical" evidence="10">
    <location>
        <begin position="47"/>
        <end position="66"/>
    </location>
</feature>
<comment type="function">
    <text evidence="9 10">Intramembrane glycolipid transporter that operates in the biosynthetic pathway of dolichol-linked oligosaccharides, the glycan precursors employed in protein asparagine (N)-glycosylation. The sequential addition of sugars to dolichol pyrophosphate produces dolichol-linked oligosaccharides containing fourteen sugars, including two GlcNAcs, nine mannoses and three glucoses. Once assembled, the oligosaccharide is transferred from the lipid to nascent proteins by oligosaccharyltransferases. The assembly of dolichol-linked oligosaccharides begins on the cytosolic side of the endoplasmic reticulum membrane and finishes in its lumen. RFT1 could mediate the translocation of the cytosolically oriented intermediate DolPP-GlcNAc2Man5, produced by ALG11, into the ER lumen where dolichol-linked oligosaccharides assembly continues. However, the intramembrane lipid transporter activity could not be confirmed in vitro.</text>
</comment>
<dbReference type="InterPro" id="IPR007594">
    <property type="entry name" value="RFT1"/>
</dbReference>
<protein>
    <recommendedName>
        <fullName evidence="8 10">Man(5)GlcNAc(2)-PP-dolichol translocation protein RFT1</fullName>
    </recommendedName>
</protein>
<evidence type="ECO:0000313" key="12">
    <source>
        <dbReference type="Proteomes" id="UP000248817"/>
    </source>
</evidence>
<evidence type="ECO:0000256" key="8">
    <source>
        <dbReference type="ARBA" id="ARBA00044793"/>
    </source>
</evidence>
<name>A0A2V5IX68_9EURO</name>
<feature type="transmembrane region" description="Helical" evidence="10">
    <location>
        <begin position="433"/>
        <end position="454"/>
    </location>
</feature>
<comment type="subcellular location">
    <subcellularLocation>
        <location evidence="1 10">Endoplasmic reticulum membrane</location>
        <topology evidence="1 10">Multi-pass membrane protein</topology>
    </subcellularLocation>
</comment>
<evidence type="ECO:0000256" key="1">
    <source>
        <dbReference type="ARBA" id="ARBA00004477"/>
    </source>
</evidence>
<feature type="transmembrane region" description="Helical" evidence="10">
    <location>
        <begin position="215"/>
        <end position="236"/>
    </location>
</feature>
<evidence type="ECO:0000256" key="9">
    <source>
        <dbReference type="ARBA" id="ARBA00045912"/>
    </source>
</evidence>
<accession>A0A2V5IX68</accession>
<feature type="transmembrane region" description="Helical" evidence="10">
    <location>
        <begin position="460"/>
        <end position="484"/>
    </location>
</feature>
<evidence type="ECO:0000256" key="10">
    <source>
        <dbReference type="RuleBase" id="RU365067"/>
    </source>
</evidence>
<evidence type="ECO:0000256" key="4">
    <source>
        <dbReference type="ARBA" id="ARBA00022692"/>
    </source>
</evidence>
<proteinExistence type="inferred from homology"/>
<reference evidence="11 12" key="1">
    <citation type="submission" date="2018-02" db="EMBL/GenBank/DDBJ databases">
        <title>The genomes of Aspergillus section Nigri reveals drivers in fungal speciation.</title>
        <authorList>
            <consortium name="DOE Joint Genome Institute"/>
            <person name="Vesth T.C."/>
            <person name="Nybo J."/>
            <person name="Theobald S."/>
            <person name="Brandl J."/>
            <person name="Frisvad J.C."/>
            <person name="Nielsen K.F."/>
            <person name="Lyhne E.K."/>
            <person name="Kogle M.E."/>
            <person name="Kuo A."/>
            <person name="Riley R."/>
            <person name="Clum A."/>
            <person name="Nolan M."/>
            <person name="Lipzen A."/>
            <person name="Salamov A."/>
            <person name="Henrissat B."/>
            <person name="Wiebenga A."/>
            <person name="De vries R.P."/>
            <person name="Grigoriev I.V."/>
            <person name="Mortensen U.H."/>
            <person name="Andersen M.R."/>
            <person name="Baker S.E."/>
        </authorList>
    </citation>
    <scope>NUCLEOTIDE SEQUENCE [LARGE SCALE GENOMIC DNA]</scope>
    <source>
        <strain evidence="11 12">CBS 114.80</strain>
    </source>
</reference>
<dbReference type="PANTHER" id="PTHR13117">
    <property type="entry name" value="ENDOPLASMIC RETICULUM MULTISPAN TRANSMEMBRANE PROTEIN-RELATED"/>
    <property type="match status" value="1"/>
</dbReference>
<dbReference type="Proteomes" id="UP000248817">
    <property type="component" value="Unassembled WGS sequence"/>
</dbReference>
<dbReference type="Pfam" id="PF04506">
    <property type="entry name" value="Rft-1"/>
    <property type="match status" value="1"/>
</dbReference>
<comment type="similarity">
    <text evidence="3 10">Belongs to the RFT1 family.</text>
</comment>
<feature type="transmembrane region" description="Helical" evidence="10">
    <location>
        <begin position="12"/>
        <end position="35"/>
    </location>
</feature>
<dbReference type="PANTHER" id="PTHR13117:SF5">
    <property type="entry name" value="PROTEIN RFT1 HOMOLOG"/>
    <property type="match status" value="1"/>
</dbReference>
<keyword evidence="12" id="KW-1185">Reference proteome</keyword>
<feature type="transmembrane region" description="Helical" evidence="10">
    <location>
        <begin position="115"/>
        <end position="138"/>
    </location>
</feature>
<dbReference type="GO" id="GO:0034203">
    <property type="term" value="P:glycolipid translocation"/>
    <property type="evidence" value="ECO:0007669"/>
    <property type="project" value="TreeGrafter"/>
</dbReference>
<keyword evidence="4 10" id="KW-0812">Transmembrane</keyword>
<feature type="transmembrane region" description="Helical" evidence="10">
    <location>
        <begin position="189"/>
        <end position="209"/>
    </location>
</feature>
<keyword evidence="7 10" id="KW-0472">Membrane</keyword>
<keyword evidence="10" id="KW-0813">Transport</keyword>
<keyword evidence="6 10" id="KW-1133">Transmembrane helix</keyword>
<dbReference type="EMBL" id="KZ825749">
    <property type="protein sequence ID" value="PYI24876.1"/>
    <property type="molecule type" value="Genomic_DNA"/>
</dbReference>
<evidence type="ECO:0000313" key="11">
    <source>
        <dbReference type="EMBL" id="PYI24876.1"/>
    </source>
</evidence>
<sequence>MPSPGDEASSLLVSPVSGTTLLVLVQLTSKIFTFAANQLILRDLPPAFLGVAAQLDLYSITLLFFSRESIRLAIQRQPLVGSVSSVSISHGKDAIDSKSSATKQPRTRGLESQSVVNMSYLSLGMGLLFAVILGTSYIHLASEEVSQTPSYHQSVNIITIASLIELAGEPCFNVMQRYMLYKQRALVEMSAAFLKSLVTCFIFLWAAFYNVTVGVLPFALGHLSYACALLCGYVIAIRKVPGHQAFSLLPTKLQSRDRHSYVANRFPWSMISLAASVFLQSIVKHLLTQGDSMILATMTSLEDQGIYSLASNYGGLVARILFQPIEESGRAIFSSLLHGNRLEKRRTENISLAKTHLADILRAYSMIAVVAFPLGPALVPLVLDFLGGRSWASPTVSSLLSLYCLYIPFLAFNGISEAFVSSAASPSEVRKQALWMGVFSACYVSAAYVFLVVGDLGAQGMVYANIVNMAVRTIWSFSFIRSFLQRCTLALRPSELLPRPQTLLAGIMISTALVRKGAYGLNSGDISGTLMYSAIYITIVLYVERKYFLAQCIKAKEILRSKGKYKRS</sequence>
<organism evidence="11 12">
    <name type="scientific">Aspergillus indologenus CBS 114.80</name>
    <dbReference type="NCBI Taxonomy" id="1450541"/>
    <lineage>
        <taxon>Eukaryota</taxon>
        <taxon>Fungi</taxon>
        <taxon>Dikarya</taxon>
        <taxon>Ascomycota</taxon>
        <taxon>Pezizomycotina</taxon>
        <taxon>Eurotiomycetes</taxon>
        <taxon>Eurotiomycetidae</taxon>
        <taxon>Eurotiales</taxon>
        <taxon>Aspergillaceae</taxon>
        <taxon>Aspergillus</taxon>
        <taxon>Aspergillus subgen. Circumdati</taxon>
    </lineage>
</organism>
<feature type="transmembrane region" description="Helical" evidence="10">
    <location>
        <begin position="526"/>
        <end position="543"/>
    </location>
</feature>
<dbReference type="GO" id="GO:0005789">
    <property type="term" value="C:endoplasmic reticulum membrane"/>
    <property type="evidence" value="ECO:0007669"/>
    <property type="project" value="UniProtKB-SubCell"/>
</dbReference>
<gene>
    <name evidence="11" type="ORF">BP00DRAFT_385354</name>
</gene>
<evidence type="ECO:0000256" key="5">
    <source>
        <dbReference type="ARBA" id="ARBA00022824"/>
    </source>
</evidence>
<evidence type="ECO:0000256" key="6">
    <source>
        <dbReference type="ARBA" id="ARBA00022989"/>
    </source>
</evidence>
<feature type="transmembrane region" description="Helical" evidence="10">
    <location>
        <begin position="363"/>
        <end position="383"/>
    </location>
</feature>
<feature type="transmembrane region" description="Helical" evidence="10">
    <location>
        <begin position="150"/>
        <end position="168"/>
    </location>
</feature>
<comment type="pathway">
    <text evidence="2">Protein modification; protein glycosylation.</text>
</comment>
<keyword evidence="5 10" id="KW-0256">Endoplasmic reticulum</keyword>
<evidence type="ECO:0000256" key="2">
    <source>
        <dbReference type="ARBA" id="ARBA00004922"/>
    </source>
</evidence>
<feature type="transmembrane region" description="Helical" evidence="10">
    <location>
        <begin position="395"/>
        <end position="412"/>
    </location>
</feature>
<dbReference type="AlphaFoldDB" id="A0A2V5IX68"/>